<accession>A0A6J4UTR1</accession>
<proteinExistence type="predicted"/>
<dbReference type="InterPro" id="IPR041705">
    <property type="entry name" value="PIN_Sll0205"/>
</dbReference>
<dbReference type="EMBL" id="CADCWP010000030">
    <property type="protein sequence ID" value="CAA9558904.1"/>
    <property type="molecule type" value="Genomic_DNA"/>
</dbReference>
<reference evidence="2" key="1">
    <citation type="submission" date="2020-02" db="EMBL/GenBank/DDBJ databases">
        <authorList>
            <person name="Meier V. D."/>
        </authorList>
    </citation>
    <scope>NUCLEOTIDE SEQUENCE</scope>
    <source>
        <strain evidence="2">AVDCRST_MAG86</strain>
    </source>
</reference>
<evidence type="ECO:0000259" key="1">
    <source>
        <dbReference type="Pfam" id="PF01850"/>
    </source>
</evidence>
<organism evidence="2">
    <name type="scientific">uncultured Truepera sp</name>
    <dbReference type="NCBI Taxonomy" id="543023"/>
    <lineage>
        <taxon>Bacteria</taxon>
        <taxon>Thermotogati</taxon>
        <taxon>Deinococcota</taxon>
        <taxon>Deinococci</taxon>
        <taxon>Trueperales</taxon>
        <taxon>Trueperaceae</taxon>
        <taxon>Truepera</taxon>
        <taxon>environmental samples</taxon>
    </lineage>
</organism>
<dbReference type="PANTHER" id="PTHR36173">
    <property type="entry name" value="RIBONUCLEASE VAPC16-RELATED"/>
    <property type="match status" value="1"/>
</dbReference>
<protein>
    <recommendedName>
        <fullName evidence="1">PIN domain-containing protein</fullName>
    </recommendedName>
</protein>
<name>A0A6J4UTR1_9DEIN</name>
<evidence type="ECO:0000313" key="2">
    <source>
        <dbReference type="EMBL" id="CAA9558904.1"/>
    </source>
</evidence>
<dbReference type="InterPro" id="IPR002716">
    <property type="entry name" value="PIN_dom"/>
</dbReference>
<dbReference type="CDD" id="cd09872">
    <property type="entry name" value="PIN_Sll0205-like"/>
    <property type="match status" value="1"/>
</dbReference>
<gene>
    <name evidence="2" type="ORF">AVDCRST_MAG86-441</name>
</gene>
<feature type="domain" description="PIN" evidence="1">
    <location>
        <begin position="4"/>
        <end position="122"/>
    </location>
</feature>
<dbReference type="InterPro" id="IPR029060">
    <property type="entry name" value="PIN-like_dom_sf"/>
</dbReference>
<dbReference type="SUPFAM" id="SSF88723">
    <property type="entry name" value="PIN domain-like"/>
    <property type="match status" value="1"/>
</dbReference>
<dbReference type="InterPro" id="IPR052919">
    <property type="entry name" value="TA_system_RNase"/>
</dbReference>
<dbReference type="PANTHER" id="PTHR36173:SF2">
    <property type="entry name" value="RIBONUCLEASE VAPC16"/>
    <property type="match status" value="1"/>
</dbReference>
<dbReference type="Pfam" id="PF01850">
    <property type="entry name" value="PIN"/>
    <property type="match status" value="1"/>
</dbReference>
<dbReference type="Gene3D" id="3.40.50.1010">
    <property type="entry name" value="5'-nuclease"/>
    <property type="match status" value="1"/>
</dbReference>
<dbReference type="AlphaFoldDB" id="A0A6J4UTR1"/>
<sequence>MRLLLDTHAFLWWCADDPRLSRRAVQAVSDGSREVLLSAVSGWEVAIKARLGKLPLNDVPTTFMARMLERHAFGVLPVTMRHALGDYGLPAHHSDPFDRLLVAQAQLEGLTLVTDDAFIRRYEVETLW</sequence>